<dbReference type="PANTHER" id="PTHR43758:SF8">
    <property type="entry name" value="8-OXO-DGTP DIPHOSPHATASE YTKD-RELATED"/>
    <property type="match status" value="1"/>
</dbReference>
<sequence>MKLIPKIFTLFVALACLLFSTFSVASDNSISAAACVIRSGDKLVLIKEILTDKLSLPAGGVEQGESPKLAAQREAWEETGLVVTAKSELGRYEKAVFYDCVSDSDIVAFQSSNAIGGHELPVWFAPHYGVEVASAMLIEPWKVDKDEYRFPEQLDWLANLLPQATDQGVVLVSELTQAAPEFHQRELRWLRALQDLFSSFPSGLFHFVERLLVAGNGLAAPSLMVVMFPLIYWRFGREFSYTVIFAVTVTSLLSLVAQQGFTLARPHVYSPDLALITSYGFSLPNLPIAIWSCVGALALSRGHQLSVNRYTIVWVVLISWLALAQFYSAAAFLVDSLSGALLGSLCAWHLIRLQSSPDMDFPSLITSKTLWIILTLVCIVLTIIWPTPSFTYWLVIVLTLLVLAPTSRREGASASGKSLIGITAILVALNLVLENLTGYVSSSSIASLVAQALRYPLLMVVFTLAIRKVAKAV</sequence>
<dbReference type="RefSeq" id="WP_045955667.1">
    <property type="nucleotide sequence ID" value="NZ_JXXV01000016.1"/>
</dbReference>
<gene>
    <name evidence="9" type="ORF">TW81_10590</name>
</gene>
<evidence type="ECO:0000256" key="5">
    <source>
        <dbReference type="ARBA" id="ARBA00022842"/>
    </source>
</evidence>
<feature type="transmembrane region" description="Helical" evidence="6">
    <location>
        <begin position="239"/>
        <end position="261"/>
    </location>
</feature>
<keyword evidence="6" id="KW-0472">Membrane</keyword>
<dbReference type="InterPro" id="IPR020084">
    <property type="entry name" value="NUDIX_hydrolase_CS"/>
</dbReference>
<feature type="chain" id="PRO_5002473406" evidence="7">
    <location>
        <begin position="26"/>
        <end position="473"/>
    </location>
</feature>
<dbReference type="InterPro" id="IPR015797">
    <property type="entry name" value="NUDIX_hydrolase-like_dom_sf"/>
</dbReference>
<keyword evidence="6" id="KW-1133">Transmembrane helix</keyword>
<dbReference type="EMBL" id="JXXV01000016">
    <property type="protein sequence ID" value="KJY83426.1"/>
    <property type="molecule type" value="Genomic_DNA"/>
</dbReference>
<evidence type="ECO:0000256" key="7">
    <source>
        <dbReference type="SAM" id="SignalP"/>
    </source>
</evidence>
<dbReference type="PANTHER" id="PTHR43758">
    <property type="entry name" value="7,8-DIHYDRO-8-OXOGUANINE TRIPHOSPHATASE"/>
    <property type="match status" value="1"/>
</dbReference>
<organism evidence="9 10">
    <name type="scientific">Vibrio galatheae</name>
    <dbReference type="NCBI Taxonomy" id="579748"/>
    <lineage>
        <taxon>Bacteria</taxon>
        <taxon>Pseudomonadati</taxon>
        <taxon>Pseudomonadota</taxon>
        <taxon>Gammaproteobacteria</taxon>
        <taxon>Vibrionales</taxon>
        <taxon>Vibrionaceae</taxon>
        <taxon>Vibrio</taxon>
    </lineage>
</organism>
<dbReference type="Proteomes" id="UP000033673">
    <property type="component" value="Unassembled WGS sequence"/>
</dbReference>
<proteinExistence type="inferred from homology"/>
<evidence type="ECO:0000313" key="9">
    <source>
        <dbReference type="EMBL" id="KJY83426.1"/>
    </source>
</evidence>
<dbReference type="SUPFAM" id="SSF55811">
    <property type="entry name" value="Nudix"/>
    <property type="match status" value="1"/>
</dbReference>
<name>A0A0F4NMV4_9VIBR</name>
<feature type="transmembrane region" description="Helical" evidence="6">
    <location>
        <begin position="211"/>
        <end position="232"/>
    </location>
</feature>
<evidence type="ECO:0000256" key="3">
    <source>
        <dbReference type="ARBA" id="ARBA00022723"/>
    </source>
</evidence>
<feature type="transmembrane region" description="Helical" evidence="6">
    <location>
        <begin position="273"/>
        <end position="299"/>
    </location>
</feature>
<feature type="transmembrane region" description="Helical" evidence="6">
    <location>
        <begin position="419"/>
        <end position="439"/>
    </location>
</feature>
<dbReference type="PATRIC" id="fig|579748.3.peg.2180"/>
<keyword evidence="4" id="KW-0378">Hydrolase</keyword>
<dbReference type="PROSITE" id="PS51462">
    <property type="entry name" value="NUDIX"/>
    <property type="match status" value="1"/>
</dbReference>
<feature type="transmembrane region" description="Helical" evidence="6">
    <location>
        <begin position="311"/>
        <end position="330"/>
    </location>
</feature>
<dbReference type="GO" id="GO:0046872">
    <property type="term" value="F:metal ion binding"/>
    <property type="evidence" value="ECO:0007669"/>
    <property type="project" value="UniProtKB-KW"/>
</dbReference>
<evidence type="ECO:0000256" key="1">
    <source>
        <dbReference type="ARBA" id="ARBA00001946"/>
    </source>
</evidence>
<evidence type="ECO:0000256" key="6">
    <source>
        <dbReference type="SAM" id="Phobius"/>
    </source>
</evidence>
<dbReference type="InterPro" id="IPR000086">
    <property type="entry name" value="NUDIX_hydrolase_dom"/>
</dbReference>
<feature type="transmembrane region" description="Helical" evidence="6">
    <location>
        <begin position="365"/>
        <end position="384"/>
    </location>
</feature>
<reference evidence="9 10" key="1">
    <citation type="journal article" date="2015" name="BMC Genomics">
        <title>Genome mining reveals unlocked bioactive potential of marine Gram-negative bacteria.</title>
        <authorList>
            <person name="Machado H."/>
            <person name="Sonnenschein E.C."/>
            <person name="Melchiorsen J."/>
            <person name="Gram L."/>
        </authorList>
    </citation>
    <scope>NUCLEOTIDE SEQUENCE [LARGE SCALE GENOMIC DNA]</scope>
    <source>
        <strain evidence="9 10">S2757</strain>
    </source>
</reference>
<feature type="signal peptide" evidence="7">
    <location>
        <begin position="1"/>
        <end position="25"/>
    </location>
</feature>
<dbReference type="GO" id="GO:0005737">
    <property type="term" value="C:cytoplasm"/>
    <property type="evidence" value="ECO:0007669"/>
    <property type="project" value="TreeGrafter"/>
</dbReference>
<evidence type="ECO:0000313" key="10">
    <source>
        <dbReference type="Proteomes" id="UP000033673"/>
    </source>
</evidence>
<keyword evidence="5" id="KW-0460">Magnesium</keyword>
<protein>
    <submittedName>
        <fullName evidence="9">DNA mismatch repair protein MutT</fullName>
    </submittedName>
</protein>
<evidence type="ECO:0000256" key="4">
    <source>
        <dbReference type="ARBA" id="ARBA00022801"/>
    </source>
</evidence>
<dbReference type="STRING" id="579748.TW81_10590"/>
<dbReference type="CDD" id="cd02883">
    <property type="entry name" value="NUDIX_Hydrolase"/>
    <property type="match status" value="1"/>
</dbReference>
<accession>A0A0F4NMV4</accession>
<comment type="similarity">
    <text evidence="2">Belongs to the Nudix hydrolase family.</text>
</comment>
<comment type="cofactor">
    <cofactor evidence="1">
        <name>Mg(2+)</name>
        <dbReference type="ChEBI" id="CHEBI:18420"/>
    </cofactor>
</comment>
<keyword evidence="3" id="KW-0479">Metal-binding</keyword>
<keyword evidence="7" id="KW-0732">Signal</keyword>
<dbReference type="Gene3D" id="3.90.79.10">
    <property type="entry name" value="Nucleoside Triphosphate Pyrophosphohydrolase"/>
    <property type="match status" value="1"/>
</dbReference>
<dbReference type="GO" id="GO:0016818">
    <property type="term" value="F:hydrolase activity, acting on acid anhydrides, in phosphorus-containing anhydrides"/>
    <property type="evidence" value="ECO:0007669"/>
    <property type="project" value="TreeGrafter"/>
</dbReference>
<evidence type="ECO:0000259" key="8">
    <source>
        <dbReference type="PROSITE" id="PS51462"/>
    </source>
</evidence>
<dbReference type="PROSITE" id="PS00893">
    <property type="entry name" value="NUDIX_BOX"/>
    <property type="match status" value="1"/>
</dbReference>
<dbReference type="Pfam" id="PF00293">
    <property type="entry name" value="NUDIX"/>
    <property type="match status" value="1"/>
</dbReference>
<keyword evidence="6" id="KW-0812">Transmembrane</keyword>
<feature type="domain" description="Nudix hydrolase" evidence="8">
    <location>
        <begin position="28"/>
        <end position="213"/>
    </location>
</feature>
<evidence type="ECO:0000256" key="2">
    <source>
        <dbReference type="ARBA" id="ARBA00005582"/>
    </source>
</evidence>
<dbReference type="AlphaFoldDB" id="A0A0F4NMV4"/>
<comment type="caution">
    <text evidence="9">The sequence shown here is derived from an EMBL/GenBank/DDBJ whole genome shotgun (WGS) entry which is preliminary data.</text>
</comment>
<keyword evidence="10" id="KW-1185">Reference proteome</keyword>
<dbReference type="OrthoDB" id="5918940at2"/>
<feature type="transmembrane region" description="Helical" evidence="6">
    <location>
        <begin position="445"/>
        <end position="466"/>
    </location>
</feature>